<name>A0ABX1EZR2_9PROT</name>
<gene>
    <name evidence="1" type="ORF">HB662_12315</name>
</gene>
<accession>A0ABX1EZR2</accession>
<keyword evidence="2" id="KW-1185">Reference proteome</keyword>
<sequence length="105" mass="10805">MLPELAPEAPQSAVPARAAACWSPADGNAEFVGQPGQDVLALRDVSLTQLVIAINVLEPGLSLHLDADGGLGFVDQSGEPQPFSGDLTIHGATLRFTATLCITLA</sequence>
<evidence type="ECO:0000313" key="1">
    <source>
        <dbReference type="EMBL" id="NKE45564.1"/>
    </source>
</evidence>
<comment type="caution">
    <text evidence="1">The sequence shown here is derived from an EMBL/GenBank/DDBJ whole genome shotgun (WGS) entry which is preliminary data.</text>
</comment>
<reference evidence="1 2" key="1">
    <citation type="submission" date="2020-03" db="EMBL/GenBank/DDBJ databases">
        <title>Roseomonas selenitidurans sp. nov. isolated from soil.</title>
        <authorList>
            <person name="Liu H."/>
        </authorList>
    </citation>
    <scope>NUCLEOTIDE SEQUENCE [LARGE SCALE GENOMIC DNA]</scope>
    <source>
        <strain evidence="1 2">JCM 15073</strain>
    </source>
</reference>
<evidence type="ECO:0000313" key="2">
    <source>
        <dbReference type="Proteomes" id="UP000765160"/>
    </source>
</evidence>
<dbReference type="RefSeq" id="WP_168049993.1">
    <property type="nucleotide sequence ID" value="NZ_JAATJR010000003.1"/>
</dbReference>
<protein>
    <submittedName>
        <fullName evidence="1">Uncharacterized protein</fullName>
    </submittedName>
</protein>
<dbReference type="EMBL" id="JAAVTX010000003">
    <property type="protein sequence ID" value="NKE45564.1"/>
    <property type="molecule type" value="Genomic_DNA"/>
</dbReference>
<proteinExistence type="predicted"/>
<organism evidence="1 2">
    <name type="scientific">Falsiroseomonas frigidaquae</name>
    <dbReference type="NCBI Taxonomy" id="487318"/>
    <lineage>
        <taxon>Bacteria</taxon>
        <taxon>Pseudomonadati</taxon>
        <taxon>Pseudomonadota</taxon>
        <taxon>Alphaproteobacteria</taxon>
        <taxon>Acetobacterales</taxon>
        <taxon>Roseomonadaceae</taxon>
        <taxon>Falsiroseomonas</taxon>
    </lineage>
</organism>
<dbReference type="Proteomes" id="UP000765160">
    <property type="component" value="Unassembled WGS sequence"/>
</dbReference>